<dbReference type="AlphaFoldDB" id="A0A9N8DUE1"/>
<dbReference type="InterPro" id="IPR039131">
    <property type="entry name" value="NDUFAF1"/>
</dbReference>
<dbReference type="PANTHER" id="PTHR13194:SF19">
    <property type="entry name" value="NAD(P)-BINDING ROSSMANN-FOLD SUPERFAMILY PROTEIN"/>
    <property type="match status" value="1"/>
</dbReference>
<reference evidence="3" key="1">
    <citation type="submission" date="2020-06" db="EMBL/GenBank/DDBJ databases">
        <authorList>
            <consortium name="Plant Systems Biology data submission"/>
        </authorList>
    </citation>
    <scope>NUCLEOTIDE SEQUENCE</scope>
    <source>
        <strain evidence="3">D6</strain>
    </source>
</reference>
<evidence type="ECO:0000256" key="1">
    <source>
        <dbReference type="ARBA" id="ARBA00007884"/>
    </source>
</evidence>
<dbReference type="EMBL" id="CAICTM010000286">
    <property type="protein sequence ID" value="CAB9506986.1"/>
    <property type="molecule type" value="Genomic_DNA"/>
</dbReference>
<name>A0A9N8DUE1_9STRA</name>
<dbReference type="GO" id="GO:0051082">
    <property type="term" value="F:unfolded protein binding"/>
    <property type="evidence" value="ECO:0007669"/>
    <property type="project" value="TreeGrafter"/>
</dbReference>
<dbReference type="Pfam" id="PF08547">
    <property type="entry name" value="CIA30"/>
    <property type="match status" value="1"/>
</dbReference>
<dbReference type="Proteomes" id="UP001153069">
    <property type="component" value="Unassembled WGS sequence"/>
</dbReference>
<dbReference type="SUPFAM" id="SSF49785">
    <property type="entry name" value="Galactose-binding domain-like"/>
    <property type="match status" value="1"/>
</dbReference>
<dbReference type="InterPro" id="IPR013857">
    <property type="entry name" value="NADH-UbQ_OxRdtase-assoc_prot30"/>
</dbReference>
<dbReference type="InterPro" id="IPR008979">
    <property type="entry name" value="Galactose-bd-like_sf"/>
</dbReference>
<dbReference type="PANTHER" id="PTHR13194">
    <property type="entry name" value="COMPLEX I INTERMEDIATE-ASSOCIATED PROTEIN 30"/>
    <property type="match status" value="1"/>
</dbReference>
<organism evidence="3 4">
    <name type="scientific">Seminavis robusta</name>
    <dbReference type="NCBI Taxonomy" id="568900"/>
    <lineage>
        <taxon>Eukaryota</taxon>
        <taxon>Sar</taxon>
        <taxon>Stramenopiles</taxon>
        <taxon>Ochrophyta</taxon>
        <taxon>Bacillariophyta</taxon>
        <taxon>Bacillariophyceae</taxon>
        <taxon>Bacillariophycidae</taxon>
        <taxon>Naviculales</taxon>
        <taxon>Naviculaceae</taxon>
        <taxon>Seminavis</taxon>
    </lineage>
</organism>
<comment type="caution">
    <text evidence="3">The sequence shown here is derived from an EMBL/GenBank/DDBJ whole genome shotgun (WGS) entry which is preliminary data.</text>
</comment>
<sequence length="225" mass="24652">MGNTVTRAMTYSISQNQKNAVAALSFQGEPLSWFRLDDGVMGGQSETTMDKIQYHHKKEEETTDILLQFVGNINTNGGGFTSIRAKVTLPAQATGLKIRYKGDGKTYKVLLSNANRGGPFSKTPSWQADLPTTSKVCEDGSNSDDDWDEVVIKFDTLLPAFGGGPRSQPSEEEKASYKFDPTEMKEIGLMLSLRLSDGSPNPKESFGDGEFPFTLLVHSIDIVVE</sequence>
<evidence type="ECO:0000313" key="4">
    <source>
        <dbReference type="Proteomes" id="UP001153069"/>
    </source>
</evidence>
<dbReference type="GO" id="GO:0010257">
    <property type="term" value="P:NADH dehydrogenase complex assembly"/>
    <property type="evidence" value="ECO:0007669"/>
    <property type="project" value="TreeGrafter"/>
</dbReference>
<accession>A0A9N8DUE1</accession>
<evidence type="ECO:0000259" key="2">
    <source>
        <dbReference type="Pfam" id="PF08547"/>
    </source>
</evidence>
<keyword evidence="4" id="KW-1185">Reference proteome</keyword>
<comment type="similarity">
    <text evidence="1">Belongs to the CIA30 family.</text>
</comment>
<feature type="domain" description="NADH:ubiquinone oxidoreductase intermediate-associated protein 30" evidence="2">
    <location>
        <begin position="30"/>
        <end position="214"/>
    </location>
</feature>
<protein>
    <submittedName>
        <fullName evidence="3">Epimerase dehydratase</fullName>
    </submittedName>
</protein>
<gene>
    <name evidence="3" type="ORF">SEMRO_287_G108670.1</name>
</gene>
<dbReference type="OrthoDB" id="426386at2759"/>
<proteinExistence type="inferred from homology"/>
<evidence type="ECO:0000313" key="3">
    <source>
        <dbReference type="EMBL" id="CAB9506986.1"/>
    </source>
</evidence>